<keyword evidence="5" id="KW-1185">Reference proteome</keyword>
<accession>A0ABM1HIA2</accession>
<keyword evidence="2 4" id="KW-0689">Ribosomal protein</keyword>
<name>A0ABM1HIA2_SOLPN</name>
<dbReference type="Gene3D" id="2.40.150.20">
    <property type="entry name" value="Ribosomal protein L14"/>
    <property type="match status" value="1"/>
</dbReference>
<evidence type="ECO:0000256" key="2">
    <source>
        <dbReference type="ARBA" id="ARBA00022980"/>
    </source>
</evidence>
<keyword evidence="3 4" id="KW-0687">Ribonucleoprotein</keyword>
<dbReference type="SMART" id="SM01374">
    <property type="entry name" value="Ribosomal_L14"/>
    <property type="match status" value="1"/>
</dbReference>
<reference evidence="5" key="1">
    <citation type="journal article" date="2014" name="Nat. Genet.">
        <title>The genome of the stress-tolerant wild tomato species Solanum pennellii.</title>
        <authorList>
            <person name="Bolger A."/>
            <person name="Scossa F."/>
            <person name="Bolger M.E."/>
            <person name="Lanz C."/>
            <person name="Maumus F."/>
            <person name="Tohge T."/>
            <person name="Quesneville H."/>
            <person name="Alseekh S."/>
            <person name="Sorensen I."/>
            <person name="Lichtenstein G."/>
            <person name="Fich E.A."/>
            <person name="Conte M."/>
            <person name="Keller H."/>
            <person name="Schneeberger K."/>
            <person name="Schwacke R."/>
            <person name="Ofner I."/>
            <person name="Vrebalov J."/>
            <person name="Xu Y."/>
            <person name="Osorio S."/>
            <person name="Aflitos S.A."/>
            <person name="Schijlen E."/>
            <person name="Jimenez-Gomez J.M."/>
            <person name="Ryngajllo M."/>
            <person name="Kimura S."/>
            <person name="Kumar R."/>
            <person name="Koenig D."/>
            <person name="Headland L.R."/>
            <person name="Maloof J.N."/>
            <person name="Sinha N."/>
            <person name="van Ham R.C."/>
            <person name="Lankhorst R.K."/>
            <person name="Mao L."/>
            <person name="Vogel A."/>
            <person name="Arsova B."/>
            <person name="Panstruga R."/>
            <person name="Fei Z."/>
            <person name="Rose J.K."/>
            <person name="Zamir D."/>
            <person name="Carrari F."/>
            <person name="Giovannoni J.J."/>
            <person name="Weigel D."/>
            <person name="Usadel B."/>
            <person name="Fernie A.R."/>
        </authorList>
    </citation>
    <scope>NUCLEOTIDE SEQUENCE [LARGE SCALE GENOMIC DNA]</scope>
    <source>
        <strain evidence="5">cv. LA0716</strain>
    </source>
</reference>
<evidence type="ECO:0000313" key="5">
    <source>
        <dbReference type="Proteomes" id="UP000694930"/>
    </source>
</evidence>
<evidence type="ECO:0000256" key="1">
    <source>
        <dbReference type="ARBA" id="ARBA00010745"/>
    </source>
</evidence>
<dbReference type="GeneID" id="107029105"/>
<comment type="similarity">
    <text evidence="1 4">Belongs to the universal ribosomal protein uL14 family.</text>
</comment>
<evidence type="ECO:0000256" key="3">
    <source>
        <dbReference type="ARBA" id="ARBA00023274"/>
    </source>
</evidence>
<dbReference type="PANTHER" id="PTHR11761:SF8">
    <property type="entry name" value="LARGE RIBOSOMAL SUBUNIT PROTEIN UL14"/>
    <property type="match status" value="1"/>
</dbReference>
<dbReference type="InterPro" id="IPR036853">
    <property type="entry name" value="Ribosomal_uL14_sf"/>
</dbReference>
<reference evidence="6" key="2">
    <citation type="submission" date="2025-08" db="UniProtKB">
        <authorList>
            <consortium name="RefSeq"/>
        </authorList>
    </citation>
    <scope>IDENTIFICATION</scope>
</reference>
<protein>
    <submittedName>
        <fullName evidence="6">60S ribosomal protein L23-like</fullName>
    </submittedName>
</protein>
<dbReference type="InterPro" id="IPR000218">
    <property type="entry name" value="Ribosomal_uL14"/>
</dbReference>
<evidence type="ECO:0000313" key="6">
    <source>
        <dbReference type="RefSeq" id="XP_015085913.1"/>
    </source>
</evidence>
<dbReference type="RefSeq" id="XP_015085913.1">
    <property type="nucleotide sequence ID" value="XM_015230427.2"/>
</dbReference>
<gene>
    <name evidence="6" type="primary">LOC107029105</name>
</gene>
<evidence type="ECO:0000256" key="4">
    <source>
        <dbReference type="RuleBase" id="RU003949"/>
    </source>
</evidence>
<dbReference type="Proteomes" id="UP000694930">
    <property type="component" value="Chromosome 1"/>
</dbReference>
<proteinExistence type="inferred from homology"/>
<organism evidence="5 6">
    <name type="scientific">Solanum pennellii</name>
    <name type="common">Tomato</name>
    <name type="synonym">Lycopersicon pennellii</name>
    <dbReference type="NCBI Taxonomy" id="28526"/>
    <lineage>
        <taxon>Eukaryota</taxon>
        <taxon>Viridiplantae</taxon>
        <taxon>Streptophyta</taxon>
        <taxon>Embryophyta</taxon>
        <taxon>Tracheophyta</taxon>
        <taxon>Spermatophyta</taxon>
        <taxon>Magnoliopsida</taxon>
        <taxon>eudicotyledons</taxon>
        <taxon>Gunneridae</taxon>
        <taxon>Pentapetalae</taxon>
        <taxon>asterids</taxon>
        <taxon>lamiids</taxon>
        <taxon>Solanales</taxon>
        <taxon>Solanaceae</taxon>
        <taxon>Solanoideae</taxon>
        <taxon>Solaneae</taxon>
        <taxon>Solanum</taxon>
        <taxon>Solanum subgen. Lycopersicon</taxon>
    </lineage>
</organism>
<dbReference type="SUPFAM" id="SSF50193">
    <property type="entry name" value="Ribosomal protein L14"/>
    <property type="match status" value="1"/>
</dbReference>
<sequence>MSLGLPVAATVHCADEAGVKNLYIISMKGIKGRLNRLPSACVGDMVMATLKKGKPNLKKKIMPAFFVRQRTTMLVSLFPYITKQGSFEFEVTSEVGCGGITYFNSSLSYSLLIMRNFKEIEVKYRLQHTRLLD</sequence>
<dbReference type="PANTHER" id="PTHR11761">
    <property type="entry name" value="50S/60S RIBOSOMAL PROTEIN L14/L23"/>
    <property type="match status" value="1"/>
</dbReference>
<dbReference type="Pfam" id="PF00238">
    <property type="entry name" value="Ribosomal_L14"/>
    <property type="match status" value="1"/>
</dbReference>